<feature type="region of interest" description="Disordered" evidence="1">
    <location>
        <begin position="188"/>
        <end position="322"/>
    </location>
</feature>
<comment type="caution">
    <text evidence="3">The sequence shown here is derived from an EMBL/GenBank/DDBJ whole genome shotgun (WGS) entry which is preliminary data.</text>
</comment>
<organism evidence="3 4">
    <name type="scientific">Collybiopsis confluens</name>
    <dbReference type="NCBI Taxonomy" id="2823264"/>
    <lineage>
        <taxon>Eukaryota</taxon>
        <taxon>Fungi</taxon>
        <taxon>Dikarya</taxon>
        <taxon>Basidiomycota</taxon>
        <taxon>Agaricomycotina</taxon>
        <taxon>Agaricomycetes</taxon>
        <taxon>Agaricomycetidae</taxon>
        <taxon>Agaricales</taxon>
        <taxon>Marasmiineae</taxon>
        <taxon>Omphalotaceae</taxon>
        <taxon>Collybiopsis</taxon>
    </lineage>
</organism>
<dbReference type="EMBL" id="JAACJN010000150">
    <property type="protein sequence ID" value="KAF5366674.1"/>
    <property type="molecule type" value="Genomic_DNA"/>
</dbReference>
<feature type="compositionally biased region" description="Low complexity" evidence="1">
    <location>
        <begin position="188"/>
        <end position="199"/>
    </location>
</feature>
<dbReference type="OrthoDB" id="3232670at2759"/>
<keyword evidence="4" id="KW-1185">Reference proteome</keyword>
<gene>
    <name evidence="3" type="ORF">D9757_012771</name>
</gene>
<feature type="transmembrane region" description="Helical" evidence="2">
    <location>
        <begin position="69"/>
        <end position="88"/>
    </location>
</feature>
<keyword evidence="2" id="KW-0472">Membrane</keyword>
<feature type="compositionally biased region" description="Basic and acidic residues" evidence="1">
    <location>
        <begin position="309"/>
        <end position="322"/>
    </location>
</feature>
<feature type="region of interest" description="Disordered" evidence="1">
    <location>
        <begin position="116"/>
        <end position="140"/>
    </location>
</feature>
<protein>
    <submittedName>
        <fullName evidence="3">Uncharacterized protein</fullName>
    </submittedName>
</protein>
<feature type="compositionally biased region" description="Basic residues" evidence="1">
    <location>
        <begin position="211"/>
        <end position="228"/>
    </location>
</feature>
<evidence type="ECO:0000256" key="1">
    <source>
        <dbReference type="SAM" id="MobiDB-lite"/>
    </source>
</evidence>
<feature type="compositionally biased region" description="Pro residues" evidence="1">
    <location>
        <begin position="118"/>
        <end position="135"/>
    </location>
</feature>
<accession>A0A8H5GL21</accession>
<evidence type="ECO:0000313" key="3">
    <source>
        <dbReference type="EMBL" id="KAF5366674.1"/>
    </source>
</evidence>
<dbReference type="AlphaFoldDB" id="A0A8H5GL21"/>
<feature type="compositionally biased region" description="Low complexity" evidence="1">
    <location>
        <begin position="253"/>
        <end position="276"/>
    </location>
</feature>
<keyword evidence="2" id="KW-0812">Transmembrane</keyword>
<evidence type="ECO:0000256" key="2">
    <source>
        <dbReference type="SAM" id="Phobius"/>
    </source>
</evidence>
<name>A0A8H5GL21_9AGAR</name>
<reference evidence="3 4" key="1">
    <citation type="journal article" date="2020" name="ISME J.">
        <title>Uncovering the hidden diversity of litter-decomposition mechanisms in mushroom-forming fungi.</title>
        <authorList>
            <person name="Floudas D."/>
            <person name="Bentzer J."/>
            <person name="Ahren D."/>
            <person name="Johansson T."/>
            <person name="Persson P."/>
            <person name="Tunlid A."/>
        </authorList>
    </citation>
    <scope>NUCLEOTIDE SEQUENCE [LARGE SCALE GENOMIC DNA]</scope>
    <source>
        <strain evidence="3 4">CBS 406.79</strain>
    </source>
</reference>
<sequence length="338" mass="36865">MTNSSTPLSSLPGGLTLSERRRLVRSTRKLGDFLGATPKIHAAELGNCELQPVRHLWKDTQIWIHPSRVMLLLLLLLRVLVLLLLPAIPQPFLPSASRQVPNLTLFLPPRRYSFDATIPPPTPTSPSPHPSPSPSPTADTFIKAPLRRVRSFAKISRVLGTNLNMSDFSSQSFNSPSHPPSSWRVVAVPQASAPSSSESLTQGLDDGRSPSTKRRTRKNSLGKLKKRFSSTGTTYRNDSPGEGSHPHPHTHTHTPSSSSSSSSSPFSSPLSSVSPSEKPFPPLPCVETPRMRSARGISSSSGGGGGSSYREEKAWRGEWNRDSIREVIDGLRELRVRA</sequence>
<dbReference type="Proteomes" id="UP000518752">
    <property type="component" value="Unassembled WGS sequence"/>
</dbReference>
<evidence type="ECO:0000313" key="4">
    <source>
        <dbReference type="Proteomes" id="UP000518752"/>
    </source>
</evidence>
<proteinExistence type="predicted"/>
<keyword evidence="2" id="KW-1133">Transmembrane helix</keyword>